<feature type="region of interest" description="Disordered" evidence="1">
    <location>
        <begin position="21"/>
        <end position="53"/>
    </location>
</feature>
<protein>
    <submittedName>
        <fullName evidence="3">Brefeldin A-inhibited guanine nucleotide-exchange protein 3</fullName>
    </submittedName>
</protein>
<reference evidence="3 4" key="1">
    <citation type="submission" date="2013-11" db="EMBL/GenBank/DDBJ databases">
        <title>Genome sequencing of Stegodyphus mimosarum.</title>
        <authorList>
            <person name="Bechsgaard J."/>
        </authorList>
    </citation>
    <scope>NUCLEOTIDE SEQUENCE [LARGE SCALE GENOMIC DNA]</scope>
</reference>
<dbReference type="GO" id="GO:0005085">
    <property type="term" value="F:guanyl-nucleotide exchange factor activity"/>
    <property type="evidence" value="ECO:0007669"/>
    <property type="project" value="InterPro"/>
</dbReference>
<proteinExistence type="predicted"/>
<accession>A0A087SYB1</accession>
<organism evidence="3 4">
    <name type="scientific">Stegodyphus mimosarum</name>
    <name type="common">African social velvet spider</name>
    <dbReference type="NCBI Taxonomy" id="407821"/>
    <lineage>
        <taxon>Eukaryota</taxon>
        <taxon>Metazoa</taxon>
        <taxon>Ecdysozoa</taxon>
        <taxon>Arthropoda</taxon>
        <taxon>Chelicerata</taxon>
        <taxon>Arachnida</taxon>
        <taxon>Araneae</taxon>
        <taxon>Araneomorphae</taxon>
        <taxon>Entelegynae</taxon>
        <taxon>Eresoidea</taxon>
        <taxon>Eresidae</taxon>
        <taxon>Stegodyphus</taxon>
    </lineage>
</organism>
<feature type="compositionally biased region" description="Basic and acidic residues" evidence="1">
    <location>
        <begin position="22"/>
        <end position="41"/>
    </location>
</feature>
<evidence type="ECO:0000313" key="3">
    <source>
        <dbReference type="EMBL" id="KFM57850.1"/>
    </source>
</evidence>
<dbReference type="Pfam" id="PF01369">
    <property type="entry name" value="Sec7"/>
    <property type="match status" value="1"/>
</dbReference>
<feature type="non-terminal residue" evidence="3">
    <location>
        <position position="701"/>
    </location>
</feature>
<feature type="compositionally biased region" description="Polar residues" evidence="1">
    <location>
        <begin position="42"/>
        <end position="53"/>
    </location>
</feature>
<dbReference type="SMART" id="SM00222">
    <property type="entry name" value="Sec7"/>
    <property type="match status" value="1"/>
</dbReference>
<dbReference type="PANTHER" id="PTHR10663">
    <property type="entry name" value="GUANYL-NUCLEOTIDE EXCHANGE FACTOR"/>
    <property type="match status" value="1"/>
</dbReference>
<dbReference type="AlphaFoldDB" id="A0A087SYB1"/>
<dbReference type="SUPFAM" id="SSF48425">
    <property type="entry name" value="Sec7 domain"/>
    <property type="match status" value="1"/>
</dbReference>
<dbReference type="OrthoDB" id="10002886at2759"/>
<dbReference type="InterPro" id="IPR035999">
    <property type="entry name" value="Sec7_dom_sf"/>
</dbReference>
<dbReference type="PANTHER" id="PTHR10663:SF344">
    <property type="entry name" value="BREFELDIN A-INHIBITED GUANINE NUCLEOTIDE-EXCHANGE PROTEIN 3"/>
    <property type="match status" value="1"/>
</dbReference>
<dbReference type="InterPro" id="IPR023394">
    <property type="entry name" value="Sec7_C_sf"/>
</dbReference>
<dbReference type="InterPro" id="IPR000904">
    <property type="entry name" value="Sec7_dom"/>
</dbReference>
<evidence type="ECO:0000256" key="1">
    <source>
        <dbReference type="SAM" id="MobiDB-lite"/>
    </source>
</evidence>
<dbReference type="STRING" id="407821.A0A087SYB1"/>
<evidence type="ECO:0000313" key="4">
    <source>
        <dbReference type="Proteomes" id="UP000054359"/>
    </source>
</evidence>
<name>A0A087SYB1_STEMI</name>
<evidence type="ECO:0000259" key="2">
    <source>
        <dbReference type="SMART" id="SM00222"/>
    </source>
</evidence>
<dbReference type="Proteomes" id="UP000054359">
    <property type="component" value="Unassembled WGS sequence"/>
</dbReference>
<gene>
    <name evidence="3" type="ORF">X975_15987</name>
</gene>
<sequence>MDSTIEEQCLDKFSVNFSQNENVKESVRTSENELEDGDKQGDLSSDPCQDNISVSNSFKKDDNICHLTSEPVISLPIEKNPYLFNEPKVEDIVSPVTESAEDALNYISSSSSDILSEEFDKNSVDVDDDPEETDRLKKIPRTLLGQEDAGKEERERIEKLCLARLEFAQQERQNARHFVKVLQSFLPDLLAMRSSIEADQAMQEFSSKYCESLWQEQQSLKEKNAENEHIVSHITILNADGIYLALFSVLLLNLKLIRNNYYKDPTSNPPLTEQQFIEEVHGSGVLVYLSATWLAELYQQVLAINMLEEAGYKPVSLENSALVNLLSDVDGLGNTLPGAQQLSDYRRLERAIVNTQSSPRKEAGRKFGRRILTCCWETVLEVLSVLLNGTNSCGISSTIGFLLGTEGAKEEHRKTKDAIAESLDGLQRAAKLCNMLGLQSSCSAVFAQLALASCPLSEDVFPQMACKAEYRQQFKKSLIPGRNKALRLHCCHILSMDVILSRGLELGSHSPECWKYVFQCCLFVLQLENTYFSGHGNIQSILSRPVLPSFNQTNQNVSSVMLSDSSGSDLSLATMPGSSVPQRLEVSEIIKQNRGFAHSSDVIKDQQLLEAIEALSQQVDRLFEEAASRLNLSALISFLVELCAASQVQLFTQNYTKSTSSCNHGSNLLLYHLGDVMLRCARGGRPLIHVMKAWSVVAPHF</sequence>
<dbReference type="GO" id="GO:0032012">
    <property type="term" value="P:regulation of ARF protein signal transduction"/>
    <property type="evidence" value="ECO:0007669"/>
    <property type="project" value="InterPro"/>
</dbReference>
<dbReference type="Gene3D" id="1.10.1000.11">
    <property type="entry name" value="Arf Nucleotide-binding Site Opener,domain 2"/>
    <property type="match status" value="1"/>
</dbReference>
<dbReference type="EMBL" id="KK112514">
    <property type="protein sequence ID" value="KFM57850.1"/>
    <property type="molecule type" value="Genomic_DNA"/>
</dbReference>
<keyword evidence="4" id="KW-1185">Reference proteome</keyword>
<feature type="domain" description="SEC7" evidence="2">
    <location>
        <begin position="89"/>
        <end position="306"/>
    </location>
</feature>